<dbReference type="FunFam" id="3.40.50.720:FF:000363">
    <property type="entry name" value="D-isomer specific 2-hydroxyacid dehydrogenase"/>
    <property type="match status" value="1"/>
</dbReference>
<organism evidence="4 5">
    <name type="scientific">Cherax quadricarinatus</name>
    <name type="common">Australian red claw crayfish</name>
    <dbReference type="NCBI Taxonomy" id="27406"/>
    <lineage>
        <taxon>Eukaryota</taxon>
        <taxon>Metazoa</taxon>
        <taxon>Ecdysozoa</taxon>
        <taxon>Arthropoda</taxon>
        <taxon>Crustacea</taxon>
        <taxon>Multicrustacea</taxon>
        <taxon>Malacostraca</taxon>
        <taxon>Eumalacostraca</taxon>
        <taxon>Eucarida</taxon>
        <taxon>Decapoda</taxon>
        <taxon>Pleocyemata</taxon>
        <taxon>Astacidea</taxon>
        <taxon>Parastacoidea</taxon>
        <taxon>Parastacidae</taxon>
        <taxon>Cherax</taxon>
    </lineage>
</organism>
<evidence type="ECO:0000256" key="2">
    <source>
        <dbReference type="ARBA" id="ARBA00023027"/>
    </source>
</evidence>
<dbReference type="EMBL" id="JARKIK010000060">
    <property type="protein sequence ID" value="KAK8731756.1"/>
    <property type="molecule type" value="Genomic_DNA"/>
</dbReference>
<evidence type="ECO:0000313" key="5">
    <source>
        <dbReference type="Proteomes" id="UP001445076"/>
    </source>
</evidence>
<dbReference type="AlphaFoldDB" id="A0AAW0WI33"/>
<sequence length="340" mass="38265">METAGRTVYVMSVVPDLSLKLRNKLPDVQVIDVKRRDVPQMEITRGGLTEDDFQVLQDAEVLLIDNDLLPQAVERLPLLRWAQGTWAGVDNVINFFKNKLKPRIPISRMVSKSFSQLMAEYVLGSIICHERSWMTSRQNQLKSEWNKAAVMKYRSLQDLTVGVLGMGIIGREVAKYLRTFNSTVHAYTRTAPPVESKSIHVDKYWRSDELPLFLQQCDYIVNILPSTSETRGMLGSDILKNAKKNAVLINVGRGDVISEADIVKALDSGWISAAILDVVEKEPLSPESLLWTHPKCILTPHTAAVVVFRPEDIADAFSRNYQDFLQGNSISGTIDFSRGY</sequence>
<keyword evidence="2" id="KW-0520">NAD</keyword>
<gene>
    <name evidence="4" type="ORF">OTU49_007458</name>
</gene>
<comment type="caution">
    <text evidence="4">The sequence shown here is derived from an EMBL/GenBank/DDBJ whole genome shotgun (WGS) entry which is preliminary data.</text>
</comment>
<dbReference type="PANTHER" id="PTHR43333:SF1">
    <property type="entry name" value="D-ISOMER SPECIFIC 2-HYDROXYACID DEHYDROGENASE NAD-BINDING DOMAIN-CONTAINING PROTEIN"/>
    <property type="match status" value="1"/>
</dbReference>
<keyword evidence="1" id="KW-0560">Oxidoreductase</keyword>
<feature type="domain" description="D-isomer specific 2-hydroxyacid dehydrogenase NAD-binding" evidence="3">
    <location>
        <begin position="125"/>
        <end position="303"/>
    </location>
</feature>
<dbReference type="InterPro" id="IPR036291">
    <property type="entry name" value="NAD(P)-bd_dom_sf"/>
</dbReference>
<dbReference type="GO" id="GO:0051287">
    <property type="term" value="F:NAD binding"/>
    <property type="evidence" value="ECO:0007669"/>
    <property type="project" value="InterPro"/>
</dbReference>
<dbReference type="InterPro" id="IPR006140">
    <property type="entry name" value="D-isomer_DH_NAD-bd"/>
</dbReference>
<evidence type="ECO:0000313" key="4">
    <source>
        <dbReference type="EMBL" id="KAK8731756.1"/>
    </source>
</evidence>
<dbReference type="Pfam" id="PF02826">
    <property type="entry name" value="2-Hacid_dh_C"/>
    <property type="match status" value="1"/>
</dbReference>
<dbReference type="GO" id="GO:0016491">
    <property type="term" value="F:oxidoreductase activity"/>
    <property type="evidence" value="ECO:0007669"/>
    <property type="project" value="UniProtKB-KW"/>
</dbReference>
<reference evidence="4 5" key="1">
    <citation type="journal article" date="2024" name="BMC Genomics">
        <title>Genome assembly of redclaw crayfish (Cherax quadricarinatus) provides insights into its immune adaptation and hypoxia tolerance.</title>
        <authorList>
            <person name="Liu Z."/>
            <person name="Zheng J."/>
            <person name="Li H."/>
            <person name="Fang K."/>
            <person name="Wang S."/>
            <person name="He J."/>
            <person name="Zhou D."/>
            <person name="Weng S."/>
            <person name="Chi M."/>
            <person name="Gu Z."/>
            <person name="He J."/>
            <person name="Li F."/>
            <person name="Wang M."/>
        </authorList>
    </citation>
    <scope>NUCLEOTIDE SEQUENCE [LARGE SCALE GENOMIC DNA]</scope>
    <source>
        <strain evidence="4">ZL_2023a</strain>
    </source>
</reference>
<protein>
    <recommendedName>
        <fullName evidence="3">D-isomer specific 2-hydroxyacid dehydrogenase NAD-binding domain-containing protein</fullName>
    </recommendedName>
</protein>
<dbReference type="PANTHER" id="PTHR43333">
    <property type="entry name" value="2-HACID_DH_C DOMAIN-CONTAINING PROTEIN"/>
    <property type="match status" value="1"/>
</dbReference>
<evidence type="ECO:0000259" key="3">
    <source>
        <dbReference type="Pfam" id="PF02826"/>
    </source>
</evidence>
<dbReference type="Gene3D" id="3.40.50.720">
    <property type="entry name" value="NAD(P)-binding Rossmann-like Domain"/>
    <property type="match status" value="2"/>
</dbReference>
<proteinExistence type="predicted"/>
<keyword evidence="5" id="KW-1185">Reference proteome</keyword>
<name>A0AAW0WI33_CHEQU</name>
<evidence type="ECO:0000256" key="1">
    <source>
        <dbReference type="ARBA" id="ARBA00023002"/>
    </source>
</evidence>
<dbReference type="Proteomes" id="UP001445076">
    <property type="component" value="Unassembled WGS sequence"/>
</dbReference>
<accession>A0AAW0WI33</accession>
<dbReference type="CDD" id="cd05300">
    <property type="entry name" value="2-Hacid_dh_1"/>
    <property type="match status" value="1"/>
</dbReference>
<dbReference type="SUPFAM" id="SSF51735">
    <property type="entry name" value="NAD(P)-binding Rossmann-fold domains"/>
    <property type="match status" value="1"/>
</dbReference>